<proteinExistence type="predicted"/>
<comment type="caution">
    <text evidence="1">The sequence shown here is derived from an EMBL/GenBank/DDBJ whole genome shotgun (WGS) entry which is preliminary data.</text>
</comment>
<reference evidence="1 2" key="1">
    <citation type="submission" date="2017-11" db="EMBL/GenBank/DDBJ databases">
        <title>Comparative genomics of Botrytis spp.</title>
        <authorList>
            <person name="Valero-Jimenez C.A."/>
            <person name="Tapia P."/>
            <person name="Veloso J."/>
            <person name="Silva-Moreno E."/>
            <person name="Staats M."/>
            <person name="Valdes J.H."/>
            <person name="Van Kan J.A.L."/>
        </authorList>
    </citation>
    <scope>NUCLEOTIDE SEQUENCE [LARGE SCALE GENOMIC DNA]</scope>
    <source>
        <strain evidence="1 2">MUCL2830</strain>
    </source>
</reference>
<accession>A0A4Y8CUJ3</accession>
<evidence type="ECO:0000313" key="1">
    <source>
        <dbReference type="EMBL" id="TEY48013.1"/>
    </source>
</evidence>
<name>A0A4Y8CUJ3_9HELO</name>
<dbReference type="EMBL" id="PHWZ01000298">
    <property type="protein sequence ID" value="TEY48013.1"/>
    <property type="molecule type" value="Genomic_DNA"/>
</dbReference>
<gene>
    <name evidence="1" type="ORF">BOTCAL_0299g00080</name>
</gene>
<sequence>MGNQERQTTPLRTGRKKGTDIKNKRRLIAAAQYLAPKFSYSNYIKKNIEVFAVTEKEYVNDLAHCLLKSAFLPNNSFNLDDPEVKALHFTEAALDIATSINRQLASRFYIIS</sequence>
<dbReference type="AlphaFoldDB" id="A0A4Y8CUJ3"/>
<organism evidence="1 2">
    <name type="scientific">Botryotinia calthae</name>
    <dbReference type="NCBI Taxonomy" id="38488"/>
    <lineage>
        <taxon>Eukaryota</taxon>
        <taxon>Fungi</taxon>
        <taxon>Dikarya</taxon>
        <taxon>Ascomycota</taxon>
        <taxon>Pezizomycotina</taxon>
        <taxon>Leotiomycetes</taxon>
        <taxon>Helotiales</taxon>
        <taxon>Sclerotiniaceae</taxon>
        <taxon>Botryotinia</taxon>
    </lineage>
</organism>
<keyword evidence="2" id="KW-1185">Reference proteome</keyword>
<protein>
    <submittedName>
        <fullName evidence="1">Uncharacterized protein</fullName>
    </submittedName>
</protein>
<evidence type="ECO:0000313" key="2">
    <source>
        <dbReference type="Proteomes" id="UP000297299"/>
    </source>
</evidence>
<dbReference type="Proteomes" id="UP000297299">
    <property type="component" value="Unassembled WGS sequence"/>
</dbReference>